<dbReference type="Proteomes" id="UP000029120">
    <property type="component" value="Chromosome 2"/>
</dbReference>
<dbReference type="Gramene" id="KFK41276">
    <property type="protein sequence ID" value="KFK41276"/>
    <property type="gene ID" value="AALP_AA2G109100"/>
</dbReference>
<evidence type="ECO:0000313" key="3">
    <source>
        <dbReference type="Proteomes" id="UP000029120"/>
    </source>
</evidence>
<keyword evidence="3" id="KW-1185">Reference proteome</keyword>
<organism evidence="2 3">
    <name type="scientific">Arabis alpina</name>
    <name type="common">Alpine rock-cress</name>
    <dbReference type="NCBI Taxonomy" id="50452"/>
    <lineage>
        <taxon>Eukaryota</taxon>
        <taxon>Viridiplantae</taxon>
        <taxon>Streptophyta</taxon>
        <taxon>Embryophyta</taxon>
        <taxon>Tracheophyta</taxon>
        <taxon>Spermatophyta</taxon>
        <taxon>Magnoliopsida</taxon>
        <taxon>eudicotyledons</taxon>
        <taxon>Gunneridae</taxon>
        <taxon>Pentapetalae</taxon>
        <taxon>rosids</taxon>
        <taxon>malvids</taxon>
        <taxon>Brassicales</taxon>
        <taxon>Brassicaceae</taxon>
        <taxon>Arabideae</taxon>
        <taxon>Arabis</taxon>
    </lineage>
</organism>
<accession>A0A087HGM4</accession>
<name>A0A087HGM4_ARAAL</name>
<evidence type="ECO:0000256" key="1">
    <source>
        <dbReference type="SAM" id="MobiDB-lite"/>
    </source>
</evidence>
<dbReference type="EMBL" id="CM002870">
    <property type="protein sequence ID" value="KFK41276.1"/>
    <property type="molecule type" value="Genomic_DNA"/>
</dbReference>
<proteinExistence type="predicted"/>
<dbReference type="AlphaFoldDB" id="A0A087HGM4"/>
<feature type="region of interest" description="Disordered" evidence="1">
    <location>
        <begin position="59"/>
        <end position="80"/>
    </location>
</feature>
<sequence length="156" mass="17195">MKIVDIKDHKELGKAIDYALGACVLTIFVVCEDDSFISRRIGCELGFLCDDDFDGDDDKYDDGNGGSSGSESDGSENDNDDFNACVVICNGENDSSSGTKSEANLVDEMKYRSFMLGQEYRTIKPLKVLLTGNRLILARDHQKEPNCNNERCVAIC</sequence>
<protein>
    <submittedName>
        <fullName evidence="2">Uncharacterized protein</fullName>
    </submittedName>
</protein>
<evidence type="ECO:0000313" key="2">
    <source>
        <dbReference type="EMBL" id="KFK41276.1"/>
    </source>
</evidence>
<reference evidence="3" key="1">
    <citation type="journal article" date="2015" name="Nat. Plants">
        <title>Genome expansion of Arabis alpina linked with retrotransposition and reduced symmetric DNA methylation.</title>
        <authorList>
            <person name="Willing E.M."/>
            <person name="Rawat V."/>
            <person name="Mandakova T."/>
            <person name="Maumus F."/>
            <person name="James G.V."/>
            <person name="Nordstroem K.J."/>
            <person name="Becker C."/>
            <person name="Warthmann N."/>
            <person name="Chica C."/>
            <person name="Szarzynska B."/>
            <person name="Zytnicki M."/>
            <person name="Albani M.C."/>
            <person name="Kiefer C."/>
            <person name="Bergonzi S."/>
            <person name="Castaings L."/>
            <person name="Mateos J.L."/>
            <person name="Berns M.C."/>
            <person name="Bujdoso N."/>
            <person name="Piofczyk T."/>
            <person name="de Lorenzo L."/>
            <person name="Barrero-Sicilia C."/>
            <person name="Mateos I."/>
            <person name="Piednoel M."/>
            <person name="Hagmann J."/>
            <person name="Chen-Min-Tao R."/>
            <person name="Iglesias-Fernandez R."/>
            <person name="Schuster S.C."/>
            <person name="Alonso-Blanco C."/>
            <person name="Roudier F."/>
            <person name="Carbonero P."/>
            <person name="Paz-Ares J."/>
            <person name="Davis S.J."/>
            <person name="Pecinka A."/>
            <person name="Quesneville H."/>
            <person name="Colot V."/>
            <person name="Lysak M.A."/>
            <person name="Weigel D."/>
            <person name="Coupland G."/>
            <person name="Schneeberger K."/>
        </authorList>
    </citation>
    <scope>NUCLEOTIDE SEQUENCE [LARGE SCALE GENOMIC DNA]</scope>
    <source>
        <strain evidence="3">cv. Pajares</strain>
    </source>
</reference>
<gene>
    <name evidence="2" type="ordered locus">AALP_Aa2g109100</name>
</gene>